<evidence type="ECO:0000313" key="3">
    <source>
        <dbReference type="EMBL" id="QPV62116.1"/>
    </source>
</evidence>
<dbReference type="RefSeq" id="WP_198060932.1">
    <property type="nucleotide sequence ID" value="NZ_CP065856.1"/>
</dbReference>
<accession>A0A7T3FWP7</accession>
<sequence>MSDSVDADADTNPNTNAGRSHHAGDDRPAGPPPDGAAALARAQVYGLLAATFDGDVETLASALADGTVARLADDLPVEIPTAPLERSDPSVEALRVGYDNLFAVPGPHYVPPFASAWADDPSESFESDSPYHEAGEAGELFGDPAAAAARSHAAAGFEPERGDGVPDHLAASFEFMRALCEREAALLAGDTGDETGRGTGATDGEAGDGADGADELAAVRRLQRETVGRLGWLDAFHEAVERADSAERLFAALARLTRVFVAWDARAGVAAV</sequence>
<keyword evidence="1" id="KW-0143">Chaperone</keyword>
<organism evidence="3 4">
    <name type="scientific">Halosimplex litoreum</name>
    <dbReference type="NCBI Taxonomy" id="1198301"/>
    <lineage>
        <taxon>Archaea</taxon>
        <taxon>Methanobacteriati</taxon>
        <taxon>Methanobacteriota</taxon>
        <taxon>Stenosarchaea group</taxon>
        <taxon>Halobacteria</taxon>
        <taxon>Halobacteriales</taxon>
        <taxon>Haloarculaceae</taxon>
        <taxon>Halosimplex</taxon>
    </lineage>
</organism>
<dbReference type="OrthoDB" id="205472at2157"/>
<gene>
    <name evidence="3" type="ORF">I7X12_15385</name>
</gene>
<dbReference type="Pfam" id="PF02613">
    <property type="entry name" value="Nitrate_red_del"/>
    <property type="match status" value="1"/>
</dbReference>
<dbReference type="SUPFAM" id="SSF89155">
    <property type="entry name" value="TorD-like"/>
    <property type="match status" value="1"/>
</dbReference>
<dbReference type="InterPro" id="IPR050289">
    <property type="entry name" value="TorD/DmsD_chaperones"/>
</dbReference>
<feature type="region of interest" description="Disordered" evidence="2">
    <location>
        <begin position="190"/>
        <end position="211"/>
    </location>
</feature>
<protein>
    <submittedName>
        <fullName evidence="3">Molecular chaperone TorD family protein</fullName>
    </submittedName>
</protein>
<dbReference type="InterPro" id="IPR036411">
    <property type="entry name" value="TorD-like_sf"/>
</dbReference>
<reference evidence="3 4" key="1">
    <citation type="submission" date="2020-12" db="EMBL/GenBank/DDBJ databases">
        <title>Halosimplex halophilum sp. nov. and Halosimplex salinum sp. nov., two new members of the genus Halosimplex.</title>
        <authorList>
            <person name="Cui H.L."/>
        </authorList>
    </citation>
    <scope>NUCLEOTIDE SEQUENCE [LARGE SCALE GENOMIC DNA]</scope>
    <source>
        <strain evidence="3 4">YGH94</strain>
    </source>
</reference>
<dbReference type="AlphaFoldDB" id="A0A7T3FWP7"/>
<dbReference type="PANTHER" id="PTHR34227">
    <property type="entry name" value="CHAPERONE PROTEIN YCDY"/>
    <property type="match status" value="1"/>
</dbReference>
<dbReference type="PANTHER" id="PTHR34227:SF1">
    <property type="entry name" value="DIMETHYL SULFOXIDE REDUCTASE CHAPERONE-RELATED"/>
    <property type="match status" value="1"/>
</dbReference>
<dbReference type="KEGG" id="hlt:I7X12_15385"/>
<evidence type="ECO:0000256" key="2">
    <source>
        <dbReference type="SAM" id="MobiDB-lite"/>
    </source>
</evidence>
<proteinExistence type="predicted"/>
<dbReference type="GeneID" id="60589904"/>
<evidence type="ECO:0000256" key="1">
    <source>
        <dbReference type="ARBA" id="ARBA00023186"/>
    </source>
</evidence>
<keyword evidence="4" id="KW-1185">Reference proteome</keyword>
<dbReference type="InterPro" id="IPR020945">
    <property type="entry name" value="DMSO/NO3_reduct_chaperone"/>
</dbReference>
<dbReference type="Proteomes" id="UP000595001">
    <property type="component" value="Chromosome"/>
</dbReference>
<name>A0A7T3FWP7_9EURY</name>
<dbReference type="EMBL" id="CP065856">
    <property type="protein sequence ID" value="QPV62116.1"/>
    <property type="molecule type" value="Genomic_DNA"/>
</dbReference>
<dbReference type="Gene3D" id="1.10.3480.10">
    <property type="entry name" value="TorD-like"/>
    <property type="match status" value="1"/>
</dbReference>
<feature type="region of interest" description="Disordered" evidence="2">
    <location>
        <begin position="1"/>
        <end position="36"/>
    </location>
</feature>
<evidence type="ECO:0000313" key="4">
    <source>
        <dbReference type="Proteomes" id="UP000595001"/>
    </source>
</evidence>